<evidence type="ECO:0000313" key="2">
    <source>
        <dbReference type="EMBL" id="KAK4182888.1"/>
    </source>
</evidence>
<accession>A0AAN7AD78</accession>
<dbReference type="AlphaFoldDB" id="A0AAN7AD78"/>
<keyword evidence="3" id="KW-1185">Reference proteome</keyword>
<gene>
    <name evidence="2" type="ORF">QBC35DRAFT_509135</name>
</gene>
<dbReference type="Proteomes" id="UP001302126">
    <property type="component" value="Unassembled WGS sequence"/>
</dbReference>
<feature type="compositionally biased region" description="Low complexity" evidence="1">
    <location>
        <begin position="82"/>
        <end position="97"/>
    </location>
</feature>
<feature type="compositionally biased region" description="Low complexity" evidence="1">
    <location>
        <begin position="180"/>
        <end position="197"/>
    </location>
</feature>
<feature type="compositionally biased region" description="Low complexity" evidence="1">
    <location>
        <begin position="57"/>
        <end position="73"/>
    </location>
</feature>
<feature type="region of interest" description="Disordered" evidence="1">
    <location>
        <begin position="175"/>
        <end position="209"/>
    </location>
</feature>
<evidence type="ECO:0000313" key="3">
    <source>
        <dbReference type="Proteomes" id="UP001302126"/>
    </source>
</evidence>
<name>A0AAN7AD78_9PEZI</name>
<organism evidence="2 3">
    <name type="scientific">Podospora australis</name>
    <dbReference type="NCBI Taxonomy" id="1536484"/>
    <lineage>
        <taxon>Eukaryota</taxon>
        <taxon>Fungi</taxon>
        <taxon>Dikarya</taxon>
        <taxon>Ascomycota</taxon>
        <taxon>Pezizomycotina</taxon>
        <taxon>Sordariomycetes</taxon>
        <taxon>Sordariomycetidae</taxon>
        <taxon>Sordariales</taxon>
        <taxon>Podosporaceae</taxon>
        <taxon>Podospora</taxon>
    </lineage>
</organism>
<evidence type="ECO:0008006" key="4">
    <source>
        <dbReference type="Google" id="ProtNLM"/>
    </source>
</evidence>
<reference evidence="2" key="1">
    <citation type="journal article" date="2023" name="Mol. Phylogenet. Evol.">
        <title>Genome-scale phylogeny and comparative genomics of the fungal order Sordariales.</title>
        <authorList>
            <person name="Hensen N."/>
            <person name="Bonometti L."/>
            <person name="Westerberg I."/>
            <person name="Brannstrom I.O."/>
            <person name="Guillou S."/>
            <person name="Cros-Aarteil S."/>
            <person name="Calhoun S."/>
            <person name="Haridas S."/>
            <person name="Kuo A."/>
            <person name="Mondo S."/>
            <person name="Pangilinan J."/>
            <person name="Riley R."/>
            <person name="LaButti K."/>
            <person name="Andreopoulos B."/>
            <person name="Lipzen A."/>
            <person name="Chen C."/>
            <person name="Yan M."/>
            <person name="Daum C."/>
            <person name="Ng V."/>
            <person name="Clum A."/>
            <person name="Steindorff A."/>
            <person name="Ohm R.A."/>
            <person name="Martin F."/>
            <person name="Silar P."/>
            <person name="Natvig D.O."/>
            <person name="Lalanne C."/>
            <person name="Gautier V."/>
            <person name="Ament-Velasquez S.L."/>
            <person name="Kruys A."/>
            <person name="Hutchinson M.I."/>
            <person name="Powell A.J."/>
            <person name="Barry K."/>
            <person name="Miller A.N."/>
            <person name="Grigoriev I.V."/>
            <person name="Debuchy R."/>
            <person name="Gladieux P."/>
            <person name="Hiltunen Thoren M."/>
            <person name="Johannesson H."/>
        </authorList>
    </citation>
    <scope>NUCLEOTIDE SEQUENCE</scope>
    <source>
        <strain evidence="2">PSN309</strain>
    </source>
</reference>
<sequence>MELEPSTLDEPPSQVPEHPGRASISDLTVDHYNHKSHNSVARQTALLSSSSGKLEQQHINQQHINQQQQQFQPSYPPPPPRSSGSGSAASGGRTPTGDQNRGNDCARVAASIVEQLDPSSNYSSSSSQITTTAHCQRLLTILVCPCSEQPVVALLVASACIALMDAIVLQQQQQPLPDETSLQPSSWPLTPSSPSQPRHQHSRSYDSDQGEFEGLSKIAKVVLRFTQRYAQYAEGGGEGATRALLEPVMTLLRSKLQFVTEEATGRLVL</sequence>
<dbReference type="EMBL" id="MU864600">
    <property type="protein sequence ID" value="KAK4182888.1"/>
    <property type="molecule type" value="Genomic_DNA"/>
</dbReference>
<comment type="caution">
    <text evidence="2">The sequence shown here is derived from an EMBL/GenBank/DDBJ whole genome shotgun (WGS) entry which is preliminary data.</text>
</comment>
<reference evidence="2" key="2">
    <citation type="submission" date="2023-05" db="EMBL/GenBank/DDBJ databases">
        <authorList>
            <consortium name="Lawrence Berkeley National Laboratory"/>
            <person name="Steindorff A."/>
            <person name="Hensen N."/>
            <person name="Bonometti L."/>
            <person name="Westerberg I."/>
            <person name="Brannstrom I.O."/>
            <person name="Guillou S."/>
            <person name="Cros-Aarteil S."/>
            <person name="Calhoun S."/>
            <person name="Haridas S."/>
            <person name="Kuo A."/>
            <person name="Mondo S."/>
            <person name="Pangilinan J."/>
            <person name="Riley R."/>
            <person name="Labutti K."/>
            <person name="Andreopoulos B."/>
            <person name="Lipzen A."/>
            <person name="Chen C."/>
            <person name="Yanf M."/>
            <person name="Daum C."/>
            <person name="Ng V."/>
            <person name="Clum A."/>
            <person name="Ohm R."/>
            <person name="Martin F."/>
            <person name="Silar P."/>
            <person name="Natvig D."/>
            <person name="Lalanne C."/>
            <person name="Gautier V."/>
            <person name="Ament-Velasquez S.L."/>
            <person name="Kruys A."/>
            <person name="Hutchinson M.I."/>
            <person name="Powell A.J."/>
            <person name="Barry K."/>
            <person name="Miller A.N."/>
            <person name="Grigoriev I.V."/>
            <person name="Debuchy R."/>
            <person name="Gladieux P."/>
            <person name="Thoren M.H."/>
            <person name="Johannesson H."/>
        </authorList>
    </citation>
    <scope>NUCLEOTIDE SEQUENCE</scope>
    <source>
        <strain evidence="2">PSN309</strain>
    </source>
</reference>
<protein>
    <recommendedName>
        <fullName evidence="4">Aflatoxin regulatory protein domain-containing protein</fullName>
    </recommendedName>
</protein>
<feature type="region of interest" description="Disordered" evidence="1">
    <location>
        <begin position="1"/>
        <end position="103"/>
    </location>
</feature>
<feature type="compositionally biased region" description="Polar residues" evidence="1">
    <location>
        <begin position="38"/>
        <end position="54"/>
    </location>
</feature>
<evidence type="ECO:0000256" key="1">
    <source>
        <dbReference type="SAM" id="MobiDB-lite"/>
    </source>
</evidence>
<proteinExistence type="predicted"/>